<evidence type="ECO:0000256" key="15">
    <source>
        <dbReference type="ARBA" id="ARBA00049280"/>
    </source>
</evidence>
<dbReference type="PANTHER" id="PTHR24056">
    <property type="entry name" value="CELL DIVISION PROTEIN KINASE"/>
    <property type="match status" value="1"/>
</dbReference>
<dbReference type="EMBL" id="JARKHS020029681">
    <property type="protein sequence ID" value="KAK8762927.1"/>
    <property type="molecule type" value="Genomic_DNA"/>
</dbReference>
<keyword evidence="11" id="KW-0539">Nucleus</keyword>
<dbReference type="PROSITE" id="PS50011">
    <property type="entry name" value="PROTEIN_KINASE_DOM"/>
    <property type="match status" value="1"/>
</dbReference>
<dbReference type="InterPro" id="IPR008271">
    <property type="entry name" value="Ser/Thr_kinase_AS"/>
</dbReference>
<dbReference type="GO" id="GO:0004693">
    <property type="term" value="F:cyclin-dependent protein serine/threonine kinase activity"/>
    <property type="evidence" value="ECO:0007669"/>
    <property type="project" value="UniProtKB-EC"/>
</dbReference>
<dbReference type="Proteomes" id="UP001321473">
    <property type="component" value="Unassembled WGS sequence"/>
</dbReference>
<dbReference type="GO" id="GO:0007095">
    <property type="term" value="P:mitotic G2 DNA damage checkpoint signaling"/>
    <property type="evidence" value="ECO:0007669"/>
    <property type="project" value="TreeGrafter"/>
</dbReference>
<evidence type="ECO:0000256" key="13">
    <source>
        <dbReference type="ARBA" id="ARBA00047811"/>
    </source>
</evidence>
<comment type="catalytic activity">
    <reaction evidence="13">
        <text>L-threonyl-[protein] + ATP = O-phospho-L-threonyl-[protein] + ADP + H(+)</text>
        <dbReference type="Rhea" id="RHEA:46608"/>
        <dbReference type="Rhea" id="RHEA-COMP:11060"/>
        <dbReference type="Rhea" id="RHEA-COMP:11605"/>
        <dbReference type="ChEBI" id="CHEBI:15378"/>
        <dbReference type="ChEBI" id="CHEBI:30013"/>
        <dbReference type="ChEBI" id="CHEBI:30616"/>
        <dbReference type="ChEBI" id="CHEBI:61977"/>
        <dbReference type="ChEBI" id="CHEBI:456216"/>
        <dbReference type="EC" id="2.7.11.22"/>
    </reaction>
</comment>
<keyword evidence="12" id="KW-0131">Cell cycle</keyword>
<feature type="domain" description="Protein kinase" evidence="18">
    <location>
        <begin position="4"/>
        <end position="288"/>
    </location>
</feature>
<protein>
    <recommendedName>
        <fullName evidence="18">Protein kinase domain-containing protein</fullName>
    </recommendedName>
</protein>
<evidence type="ECO:0000256" key="11">
    <source>
        <dbReference type="ARBA" id="ARBA00023242"/>
    </source>
</evidence>
<name>A0AAQ4DKD7_AMBAM</name>
<dbReference type="AlphaFoldDB" id="A0AAQ4DKD7"/>
<dbReference type="GO" id="GO:0008353">
    <property type="term" value="F:RNA polymerase II CTD heptapeptide repeat kinase activity"/>
    <property type="evidence" value="ECO:0007669"/>
    <property type="project" value="UniProtKB-EC"/>
</dbReference>
<keyword evidence="9" id="KW-0418">Kinase</keyword>
<evidence type="ECO:0000256" key="4">
    <source>
        <dbReference type="ARBA" id="ARBA00022553"/>
    </source>
</evidence>
<keyword evidence="8" id="KW-0498">Mitosis</keyword>
<accession>A0AAQ4DKD7</accession>
<dbReference type="FunFam" id="1.10.510.10:FF:000706">
    <property type="entry name" value="Cyclin-dependent kinase 1"/>
    <property type="match status" value="1"/>
</dbReference>
<organism evidence="19 20">
    <name type="scientific">Amblyomma americanum</name>
    <name type="common">Lone star tick</name>
    <dbReference type="NCBI Taxonomy" id="6943"/>
    <lineage>
        <taxon>Eukaryota</taxon>
        <taxon>Metazoa</taxon>
        <taxon>Ecdysozoa</taxon>
        <taxon>Arthropoda</taxon>
        <taxon>Chelicerata</taxon>
        <taxon>Arachnida</taxon>
        <taxon>Acari</taxon>
        <taxon>Parasitiformes</taxon>
        <taxon>Ixodida</taxon>
        <taxon>Ixodoidea</taxon>
        <taxon>Ixodidae</taxon>
        <taxon>Amblyomminae</taxon>
        <taxon>Amblyomma</taxon>
    </lineage>
</organism>
<dbReference type="SUPFAM" id="SSF56112">
    <property type="entry name" value="Protein kinase-like (PK-like)"/>
    <property type="match status" value="1"/>
</dbReference>
<evidence type="ECO:0000256" key="12">
    <source>
        <dbReference type="ARBA" id="ARBA00023306"/>
    </source>
</evidence>
<evidence type="ECO:0000313" key="19">
    <source>
        <dbReference type="EMBL" id="KAK8762927.1"/>
    </source>
</evidence>
<keyword evidence="7 16" id="KW-0547">Nucleotide-binding</keyword>
<evidence type="ECO:0000256" key="2">
    <source>
        <dbReference type="ARBA" id="ARBA00006485"/>
    </source>
</evidence>
<dbReference type="GO" id="GO:0005634">
    <property type="term" value="C:nucleus"/>
    <property type="evidence" value="ECO:0007669"/>
    <property type="project" value="UniProtKB-SubCell"/>
</dbReference>
<dbReference type="Gene3D" id="1.10.510.10">
    <property type="entry name" value="Transferase(Phosphotransferase) domain 1"/>
    <property type="match status" value="1"/>
</dbReference>
<feature type="binding site" evidence="16">
    <location>
        <position position="33"/>
    </location>
    <ligand>
        <name>ATP</name>
        <dbReference type="ChEBI" id="CHEBI:30616"/>
    </ligand>
</feature>
<dbReference type="InterPro" id="IPR050108">
    <property type="entry name" value="CDK"/>
</dbReference>
<dbReference type="GO" id="GO:0090068">
    <property type="term" value="P:positive regulation of cell cycle process"/>
    <property type="evidence" value="ECO:0007669"/>
    <property type="project" value="UniProtKB-ARBA"/>
</dbReference>
<dbReference type="GO" id="GO:0005524">
    <property type="term" value="F:ATP binding"/>
    <property type="evidence" value="ECO:0007669"/>
    <property type="project" value="UniProtKB-UniRule"/>
</dbReference>
<keyword evidence="20" id="KW-1185">Reference proteome</keyword>
<dbReference type="Gene3D" id="3.30.200.20">
    <property type="entry name" value="Phosphorylase Kinase, domain 1"/>
    <property type="match status" value="1"/>
</dbReference>
<dbReference type="Pfam" id="PF00069">
    <property type="entry name" value="Pkinase"/>
    <property type="match status" value="1"/>
</dbReference>
<sequence>MENYAKMEKIGEGTYGVVYKAKDKRDGKIVALKKIRLDSEDEGVPPTTIREISVLKELKHKHIVGLEEVIMDGSDKIYLVFEYLSMDLKKYLDGFDKHKQLDKGLVKSYMRQIFEAILFCHQRRVLHRDLKPQNLLIDGKGTIKVADFGLARAFGLPVRVYTHEVVTLWYRAPEVLLGAQRYSTPVDIWSIGCIFVEMVTRKPLFHGDSEIDQLFRIFRTLGTPTEQSWPNVTKLPDYKPSFPSWKENILASLLPEMDGEALDLLKKTLVYNPGDRITARAALEHKYFEVPPS</sequence>
<dbReference type="GO" id="GO:0000086">
    <property type="term" value="P:G2/M transition of mitotic cell cycle"/>
    <property type="evidence" value="ECO:0007669"/>
    <property type="project" value="TreeGrafter"/>
</dbReference>
<keyword evidence="3 17" id="KW-0723">Serine/threonine-protein kinase</keyword>
<evidence type="ECO:0000256" key="3">
    <source>
        <dbReference type="ARBA" id="ARBA00022527"/>
    </source>
</evidence>
<reference evidence="19 20" key="1">
    <citation type="journal article" date="2023" name="Arcadia Sci">
        <title>De novo assembly of a long-read Amblyomma americanum tick genome.</title>
        <authorList>
            <person name="Chou S."/>
            <person name="Poskanzer K.E."/>
            <person name="Rollins M."/>
            <person name="Thuy-Boun P.S."/>
        </authorList>
    </citation>
    <scope>NUCLEOTIDE SEQUENCE [LARGE SCALE GENOMIC DNA]</scope>
    <source>
        <strain evidence="19">F_SG_1</strain>
        <tissue evidence="19">Salivary glands</tissue>
    </source>
</reference>
<evidence type="ECO:0000256" key="6">
    <source>
        <dbReference type="ARBA" id="ARBA00022679"/>
    </source>
</evidence>
<evidence type="ECO:0000256" key="10">
    <source>
        <dbReference type="ARBA" id="ARBA00022840"/>
    </source>
</evidence>
<dbReference type="PANTHER" id="PTHR24056:SF334">
    <property type="entry name" value="CYCLIN-DEPENDENT KINASE 1"/>
    <property type="match status" value="1"/>
</dbReference>
<keyword evidence="4" id="KW-0597">Phosphoprotein</keyword>
<evidence type="ECO:0000256" key="7">
    <source>
        <dbReference type="ARBA" id="ARBA00022741"/>
    </source>
</evidence>
<evidence type="ECO:0000256" key="16">
    <source>
        <dbReference type="PROSITE-ProRule" id="PRU10141"/>
    </source>
</evidence>
<comment type="caution">
    <text evidence="19">The sequence shown here is derived from an EMBL/GenBank/DDBJ whole genome shotgun (WGS) entry which is preliminary data.</text>
</comment>
<dbReference type="FunFam" id="3.30.200.20:FF:000215">
    <property type="entry name" value="Cyclin-dependent kinase 2 (CDK2L)"/>
    <property type="match status" value="1"/>
</dbReference>
<dbReference type="GO" id="GO:0051301">
    <property type="term" value="P:cell division"/>
    <property type="evidence" value="ECO:0007669"/>
    <property type="project" value="UniProtKB-KW"/>
</dbReference>
<evidence type="ECO:0000256" key="5">
    <source>
        <dbReference type="ARBA" id="ARBA00022618"/>
    </source>
</evidence>
<comment type="similarity">
    <text evidence="2">Belongs to the protein kinase superfamily. CMGC Ser/Thr protein kinase family. CDC2/CDKX subfamily.</text>
</comment>
<dbReference type="GO" id="GO:0051446">
    <property type="term" value="P:positive regulation of meiotic cell cycle"/>
    <property type="evidence" value="ECO:0007669"/>
    <property type="project" value="UniProtKB-ARBA"/>
</dbReference>
<dbReference type="InterPro" id="IPR011009">
    <property type="entry name" value="Kinase-like_dom_sf"/>
</dbReference>
<evidence type="ECO:0000256" key="9">
    <source>
        <dbReference type="ARBA" id="ARBA00022777"/>
    </source>
</evidence>
<dbReference type="InterPro" id="IPR000719">
    <property type="entry name" value="Prot_kinase_dom"/>
</dbReference>
<evidence type="ECO:0000313" key="20">
    <source>
        <dbReference type="Proteomes" id="UP001321473"/>
    </source>
</evidence>
<dbReference type="SMART" id="SM00220">
    <property type="entry name" value="S_TKc"/>
    <property type="match status" value="1"/>
</dbReference>
<evidence type="ECO:0000256" key="1">
    <source>
        <dbReference type="ARBA" id="ARBA00004123"/>
    </source>
</evidence>
<dbReference type="InterPro" id="IPR017441">
    <property type="entry name" value="Protein_kinase_ATP_BS"/>
</dbReference>
<dbReference type="PROSITE" id="PS00107">
    <property type="entry name" value="PROTEIN_KINASE_ATP"/>
    <property type="match status" value="1"/>
</dbReference>
<evidence type="ECO:0000256" key="14">
    <source>
        <dbReference type="ARBA" id="ARBA00048367"/>
    </source>
</evidence>
<evidence type="ECO:0000256" key="17">
    <source>
        <dbReference type="RuleBase" id="RU000304"/>
    </source>
</evidence>
<evidence type="ECO:0000259" key="18">
    <source>
        <dbReference type="PROSITE" id="PS50011"/>
    </source>
</evidence>
<comment type="catalytic activity">
    <reaction evidence="14">
        <text>L-seryl-[protein] + ATP = O-phospho-L-seryl-[protein] + ADP + H(+)</text>
        <dbReference type="Rhea" id="RHEA:17989"/>
        <dbReference type="Rhea" id="RHEA-COMP:9863"/>
        <dbReference type="Rhea" id="RHEA-COMP:11604"/>
        <dbReference type="ChEBI" id="CHEBI:15378"/>
        <dbReference type="ChEBI" id="CHEBI:29999"/>
        <dbReference type="ChEBI" id="CHEBI:30616"/>
        <dbReference type="ChEBI" id="CHEBI:83421"/>
        <dbReference type="ChEBI" id="CHEBI:456216"/>
        <dbReference type="EC" id="2.7.11.22"/>
    </reaction>
</comment>
<comment type="subcellular location">
    <subcellularLocation>
        <location evidence="1">Nucleus</location>
    </subcellularLocation>
</comment>
<gene>
    <name evidence="19" type="ORF">V5799_034464</name>
</gene>
<evidence type="ECO:0000256" key="8">
    <source>
        <dbReference type="ARBA" id="ARBA00022776"/>
    </source>
</evidence>
<keyword evidence="10 16" id="KW-0067">ATP-binding</keyword>
<comment type="catalytic activity">
    <reaction evidence="15">
        <text>[DNA-directed RNA polymerase] + ATP = phospho-[DNA-directed RNA polymerase] + ADP + H(+)</text>
        <dbReference type="Rhea" id="RHEA:10216"/>
        <dbReference type="Rhea" id="RHEA-COMP:11321"/>
        <dbReference type="Rhea" id="RHEA-COMP:11322"/>
        <dbReference type="ChEBI" id="CHEBI:15378"/>
        <dbReference type="ChEBI" id="CHEBI:30616"/>
        <dbReference type="ChEBI" id="CHEBI:43176"/>
        <dbReference type="ChEBI" id="CHEBI:68546"/>
        <dbReference type="ChEBI" id="CHEBI:456216"/>
        <dbReference type="EC" id="2.7.11.23"/>
    </reaction>
</comment>
<keyword evidence="5" id="KW-0132">Cell division</keyword>
<proteinExistence type="inferred from homology"/>
<keyword evidence="6" id="KW-0808">Transferase</keyword>
<dbReference type="PROSITE" id="PS00108">
    <property type="entry name" value="PROTEIN_KINASE_ST"/>
    <property type="match status" value="1"/>
</dbReference>